<keyword evidence="5" id="KW-1185">Reference proteome</keyword>
<evidence type="ECO:0000313" key="5">
    <source>
        <dbReference type="Proteomes" id="UP000799324"/>
    </source>
</evidence>
<feature type="domain" description="C2H2-type" evidence="3">
    <location>
        <begin position="243"/>
        <end position="271"/>
    </location>
</feature>
<feature type="region of interest" description="Disordered" evidence="2">
    <location>
        <begin position="630"/>
        <end position="661"/>
    </location>
</feature>
<reference evidence="4" key="1">
    <citation type="journal article" date="2020" name="Stud. Mycol.">
        <title>101 Dothideomycetes genomes: a test case for predicting lifestyles and emergence of pathogens.</title>
        <authorList>
            <person name="Haridas S."/>
            <person name="Albert R."/>
            <person name="Binder M."/>
            <person name="Bloem J."/>
            <person name="Labutti K."/>
            <person name="Salamov A."/>
            <person name="Andreopoulos B."/>
            <person name="Baker S."/>
            <person name="Barry K."/>
            <person name="Bills G."/>
            <person name="Bluhm B."/>
            <person name="Cannon C."/>
            <person name="Castanera R."/>
            <person name="Culley D."/>
            <person name="Daum C."/>
            <person name="Ezra D."/>
            <person name="Gonzalez J."/>
            <person name="Henrissat B."/>
            <person name="Kuo A."/>
            <person name="Liang C."/>
            <person name="Lipzen A."/>
            <person name="Lutzoni F."/>
            <person name="Magnuson J."/>
            <person name="Mondo S."/>
            <person name="Nolan M."/>
            <person name="Ohm R."/>
            <person name="Pangilinan J."/>
            <person name="Park H.-J."/>
            <person name="Ramirez L."/>
            <person name="Alfaro M."/>
            <person name="Sun H."/>
            <person name="Tritt A."/>
            <person name="Yoshinaga Y."/>
            <person name="Zwiers L.-H."/>
            <person name="Turgeon B."/>
            <person name="Goodwin S."/>
            <person name="Spatafora J."/>
            <person name="Crous P."/>
            <person name="Grigoriev I."/>
        </authorList>
    </citation>
    <scope>NUCLEOTIDE SEQUENCE</scope>
    <source>
        <strain evidence="4">CBS 122681</strain>
    </source>
</reference>
<dbReference type="AlphaFoldDB" id="A0A6A6SQL4"/>
<protein>
    <recommendedName>
        <fullName evidence="3">C2H2-type domain-containing protein</fullName>
    </recommendedName>
</protein>
<organism evidence="4 5">
    <name type="scientific">Lophiostoma macrostomum CBS 122681</name>
    <dbReference type="NCBI Taxonomy" id="1314788"/>
    <lineage>
        <taxon>Eukaryota</taxon>
        <taxon>Fungi</taxon>
        <taxon>Dikarya</taxon>
        <taxon>Ascomycota</taxon>
        <taxon>Pezizomycotina</taxon>
        <taxon>Dothideomycetes</taxon>
        <taxon>Pleosporomycetidae</taxon>
        <taxon>Pleosporales</taxon>
        <taxon>Lophiostomataceae</taxon>
        <taxon>Lophiostoma</taxon>
    </lineage>
</organism>
<dbReference type="GO" id="GO:0008270">
    <property type="term" value="F:zinc ion binding"/>
    <property type="evidence" value="ECO:0007669"/>
    <property type="project" value="UniProtKB-KW"/>
</dbReference>
<feature type="compositionally biased region" description="Pro residues" evidence="2">
    <location>
        <begin position="642"/>
        <end position="653"/>
    </location>
</feature>
<keyword evidence="1" id="KW-0862">Zinc</keyword>
<sequence length="661" mass="74279">MSSTLRTAQGASTDIEASLRSRGTRDARLRCSHGTPNRPSSITGNSEMYQQFFNKYNIADLMRGYELAQDPDLFNIARKYRDKDIRLLLQFVEDEALEFFEAMKGLRGSDVIDLRDTTFANSRCATPDSSRELRFGRGSHAHHTSDTSRDSGYASRPSSEVEDLLATSDGQPYKSSSASSNPINDDALSVNISLSIDSSPRTYLPEAREHHSSSLYIPQSPFSFAGDSMAPTPTARSNASRLFECMYCGKDFARYGYCLNHERSYHNQHKKWICPHCDIPFDTKTGCDRHHRGHGCLHCEEPERVQILSDLKTACVCPYCGALFEGTSCFPIRADHVKSTHYKGETRRTRADMDYSRIIEALLSRRELSIPWKAFLETKPNVKLSWPPKKARELVDDLEFGEYTTGIQDLLRRVYELADKSEVLLNTSSQGVTTTGAHDEQISTNLASTRQIRELMESPIPFTDDLNFDTDPDDMMEIDGSLDRPMRVPADDSMSTAHRTRQILTRHLTASRPADTTSSKENLTEDIDFAQQQYEHLPADLRENVFMGYGKDTLDGLEPMNLMSEGFKPFPTLTRQSPTPPSQSWAFGELDGPLKHMEDIMMQQNLAYSAVQASADAAYAPPAWQDSLPPSLRNAAVNTVPPSRPLPTRPPRYIPGSTPRH</sequence>
<dbReference type="PROSITE" id="PS00028">
    <property type="entry name" value="ZINC_FINGER_C2H2_1"/>
    <property type="match status" value="2"/>
</dbReference>
<evidence type="ECO:0000313" key="4">
    <source>
        <dbReference type="EMBL" id="KAF2649989.1"/>
    </source>
</evidence>
<feature type="compositionally biased region" description="Polar residues" evidence="2">
    <location>
        <begin position="168"/>
        <end position="182"/>
    </location>
</feature>
<dbReference type="SMART" id="SM00355">
    <property type="entry name" value="ZnF_C2H2"/>
    <property type="match status" value="3"/>
</dbReference>
<dbReference type="Gene3D" id="3.30.160.60">
    <property type="entry name" value="Classic Zinc Finger"/>
    <property type="match status" value="1"/>
</dbReference>
<feature type="region of interest" description="Disordered" evidence="2">
    <location>
        <begin position="130"/>
        <end position="182"/>
    </location>
</feature>
<keyword evidence="1" id="KW-0863">Zinc-finger</keyword>
<accession>A0A6A6SQL4</accession>
<dbReference type="InterPro" id="IPR013087">
    <property type="entry name" value="Znf_C2H2_type"/>
</dbReference>
<keyword evidence="1" id="KW-0479">Metal-binding</keyword>
<feature type="compositionally biased region" description="Basic and acidic residues" evidence="2">
    <location>
        <begin position="17"/>
        <end position="29"/>
    </location>
</feature>
<feature type="region of interest" description="Disordered" evidence="2">
    <location>
        <begin position="1"/>
        <end position="45"/>
    </location>
</feature>
<dbReference type="PROSITE" id="PS50157">
    <property type="entry name" value="ZINC_FINGER_C2H2_2"/>
    <property type="match status" value="1"/>
</dbReference>
<gene>
    <name evidence="4" type="ORF">K491DRAFT_721177</name>
</gene>
<dbReference type="Proteomes" id="UP000799324">
    <property type="component" value="Unassembled WGS sequence"/>
</dbReference>
<dbReference type="OrthoDB" id="3945089at2759"/>
<feature type="compositionally biased region" description="Polar residues" evidence="2">
    <location>
        <begin position="1"/>
        <end position="12"/>
    </location>
</feature>
<evidence type="ECO:0000256" key="1">
    <source>
        <dbReference type="PROSITE-ProRule" id="PRU00042"/>
    </source>
</evidence>
<dbReference type="EMBL" id="MU004471">
    <property type="protein sequence ID" value="KAF2649989.1"/>
    <property type="molecule type" value="Genomic_DNA"/>
</dbReference>
<feature type="compositionally biased region" description="Polar residues" evidence="2">
    <location>
        <begin position="34"/>
        <end position="45"/>
    </location>
</feature>
<name>A0A6A6SQL4_9PLEO</name>
<dbReference type="InterPro" id="IPR036236">
    <property type="entry name" value="Znf_C2H2_sf"/>
</dbReference>
<dbReference type="SUPFAM" id="SSF57667">
    <property type="entry name" value="beta-beta-alpha zinc fingers"/>
    <property type="match status" value="1"/>
</dbReference>
<evidence type="ECO:0000256" key="2">
    <source>
        <dbReference type="SAM" id="MobiDB-lite"/>
    </source>
</evidence>
<proteinExistence type="predicted"/>
<evidence type="ECO:0000259" key="3">
    <source>
        <dbReference type="PROSITE" id="PS50157"/>
    </source>
</evidence>